<proteinExistence type="predicted"/>
<reference evidence="1 2" key="1">
    <citation type="submission" date="2017-03" db="EMBL/GenBank/DDBJ databases">
        <title>Genomic insights into Mycobacterium simiae human colonization.</title>
        <authorList>
            <person name="Steffani J.L."/>
            <person name="Brunck M.E."/>
            <person name="Cruz E."/>
            <person name="Montiel R."/>
            <person name="Barona F."/>
        </authorList>
    </citation>
    <scope>NUCLEOTIDE SEQUENCE [LARGE SCALE GENOMIC DNA]</scope>
    <source>
        <strain evidence="1 2">MsiGto</strain>
    </source>
</reference>
<comment type="caution">
    <text evidence="1">The sequence shown here is derived from an EMBL/GenBank/DDBJ whole genome shotgun (WGS) entry which is preliminary data.</text>
</comment>
<dbReference type="Proteomes" id="UP000193040">
    <property type="component" value="Unassembled WGS sequence"/>
</dbReference>
<dbReference type="EMBL" id="MZZM01000025">
    <property type="protein sequence ID" value="ORJ57787.1"/>
    <property type="molecule type" value="Genomic_DNA"/>
</dbReference>
<name>A0A1X0XY12_MYCSI</name>
<protein>
    <submittedName>
        <fullName evidence="1">Uncharacterized protein</fullName>
    </submittedName>
</protein>
<evidence type="ECO:0000313" key="2">
    <source>
        <dbReference type="Proteomes" id="UP000193040"/>
    </source>
</evidence>
<accession>A0A1X0XY12</accession>
<organism evidence="1 2">
    <name type="scientific">Mycobacterium simiae</name>
    <name type="common">Mycobacterium habana</name>
    <dbReference type="NCBI Taxonomy" id="1784"/>
    <lineage>
        <taxon>Bacteria</taxon>
        <taxon>Bacillati</taxon>
        <taxon>Actinomycetota</taxon>
        <taxon>Actinomycetes</taxon>
        <taxon>Mycobacteriales</taxon>
        <taxon>Mycobacteriaceae</taxon>
        <taxon>Mycobacterium</taxon>
        <taxon>Mycobacterium simiae complex</taxon>
    </lineage>
</organism>
<dbReference type="AlphaFoldDB" id="A0A1X0XY12"/>
<evidence type="ECO:0000313" key="1">
    <source>
        <dbReference type="EMBL" id="ORJ57787.1"/>
    </source>
</evidence>
<sequence>MGDAVDPGNYAVRVKFGTGFATAVPGIGVQSVDLVTANHAKRVTGLILVEHTRIRFCRLPLFR</sequence>
<keyword evidence="2" id="KW-1185">Reference proteome</keyword>
<gene>
    <name evidence="1" type="ORF">B5M45_19455</name>
</gene>